<protein>
    <recommendedName>
        <fullName evidence="2">Zinc knuckle CX2CX4HX4C domain-containing protein</fullName>
    </recommendedName>
</protein>
<dbReference type="InterPro" id="IPR025836">
    <property type="entry name" value="Zn_knuckle_CX2CX4HX4C"/>
</dbReference>
<feature type="compositionally biased region" description="Basic and acidic residues" evidence="1">
    <location>
        <begin position="104"/>
        <end position="124"/>
    </location>
</feature>
<evidence type="ECO:0000313" key="4">
    <source>
        <dbReference type="Proteomes" id="UP001152523"/>
    </source>
</evidence>
<dbReference type="Proteomes" id="UP001152523">
    <property type="component" value="Unassembled WGS sequence"/>
</dbReference>
<evidence type="ECO:0000259" key="2">
    <source>
        <dbReference type="Pfam" id="PF14392"/>
    </source>
</evidence>
<sequence length="184" mass="20639">MEAGKGILIKEVGEKDKPLKKGTNLKKEGKSYWVDFKYEKLPNFCFICGLIGHSDKFCPLNYEEDIVLEKKIGIQLRAGSGVKTNPTGGRKWLLEGSSSSGRDRRYVRDIKSDGRQDGGGKESISELAQSITKGVRAETKEEILGEQKRRRIWEAQGKTRLERISCLWMGQKTGKVRASTSRSA</sequence>
<evidence type="ECO:0000256" key="1">
    <source>
        <dbReference type="SAM" id="MobiDB-lite"/>
    </source>
</evidence>
<organism evidence="3 4">
    <name type="scientific">Cuscuta epithymum</name>
    <dbReference type="NCBI Taxonomy" id="186058"/>
    <lineage>
        <taxon>Eukaryota</taxon>
        <taxon>Viridiplantae</taxon>
        <taxon>Streptophyta</taxon>
        <taxon>Embryophyta</taxon>
        <taxon>Tracheophyta</taxon>
        <taxon>Spermatophyta</taxon>
        <taxon>Magnoliopsida</taxon>
        <taxon>eudicotyledons</taxon>
        <taxon>Gunneridae</taxon>
        <taxon>Pentapetalae</taxon>
        <taxon>asterids</taxon>
        <taxon>lamiids</taxon>
        <taxon>Solanales</taxon>
        <taxon>Convolvulaceae</taxon>
        <taxon>Cuscuteae</taxon>
        <taxon>Cuscuta</taxon>
        <taxon>Cuscuta subgen. Cuscuta</taxon>
    </lineage>
</organism>
<feature type="region of interest" description="Disordered" evidence="1">
    <location>
        <begin position="104"/>
        <end position="125"/>
    </location>
</feature>
<comment type="caution">
    <text evidence="3">The sequence shown here is derived from an EMBL/GenBank/DDBJ whole genome shotgun (WGS) entry which is preliminary data.</text>
</comment>
<dbReference type="EMBL" id="CAMAPF010000018">
    <property type="protein sequence ID" value="CAH9070814.1"/>
    <property type="molecule type" value="Genomic_DNA"/>
</dbReference>
<accession>A0AAV0CDU1</accession>
<feature type="domain" description="Zinc knuckle CX2CX4HX4C" evidence="2">
    <location>
        <begin position="17"/>
        <end position="59"/>
    </location>
</feature>
<evidence type="ECO:0000313" key="3">
    <source>
        <dbReference type="EMBL" id="CAH9070814.1"/>
    </source>
</evidence>
<gene>
    <name evidence="3" type="ORF">CEPIT_LOCUS3611</name>
</gene>
<name>A0AAV0CDU1_9ASTE</name>
<keyword evidence="4" id="KW-1185">Reference proteome</keyword>
<dbReference type="Pfam" id="PF14392">
    <property type="entry name" value="zf-CCHC_4"/>
    <property type="match status" value="1"/>
</dbReference>
<proteinExistence type="predicted"/>
<reference evidence="3" key="1">
    <citation type="submission" date="2022-07" db="EMBL/GenBank/DDBJ databases">
        <authorList>
            <person name="Macas J."/>
            <person name="Novak P."/>
            <person name="Neumann P."/>
        </authorList>
    </citation>
    <scope>NUCLEOTIDE SEQUENCE</scope>
</reference>
<dbReference type="AlphaFoldDB" id="A0AAV0CDU1"/>